<evidence type="ECO:0000256" key="1">
    <source>
        <dbReference type="SAM" id="Coils"/>
    </source>
</evidence>
<evidence type="ECO:0000313" key="2">
    <source>
        <dbReference type="EMBL" id="KAL3388034.1"/>
    </source>
</evidence>
<name>A0ABD2W4G1_9HYME</name>
<organism evidence="2 3">
    <name type="scientific">Trichogramma kaykai</name>
    <dbReference type="NCBI Taxonomy" id="54128"/>
    <lineage>
        <taxon>Eukaryota</taxon>
        <taxon>Metazoa</taxon>
        <taxon>Ecdysozoa</taxon>
        <taxon>Arthropoda</taxon>
        <taxon>Hexapoda</taxon>
        <taxon>Insecta</taxon>
        <taxon>Pterygota</taxon>
        <taxon>Neoptera</taxon>
        <taxon>Endopterygota</taxon>
        <taxon>Hymenoptera</taxon>
        <taxon>Apocrita</taxon>
        <taxon>Proctotrupomorpha</taxon>
        <taxon>Chalcidoidea</taxon>
        <taxon>Trichogrammatidae</taxon>
        <taxon>Trichogramma</taxon>
    </lineage>
</organism>
<accession>A0ABD2W4G1</accession>
<keyword evidence="3" id="KW-1185">Reference proteome</keyword>
<dbReference type="EMBL" id="JBJJXI010000136">
    <property type="protein sequence ID" value="KAL3388034.1"/>
    <property type="molecule type" value="Genomic_DNA"/>
</dbReference>
<gene>
    <name evidence="2" type="ORF">TKK_017102</name>
</gene>
<reference evidence="2 3" key="1">
    <citation type="journal article" date="2024" name="bioRxiv">
        <title>A reference genome for Trichogramma kaykai: A tiny desert-dwelling parasitoid wasp with competing sex-ratio distorters.</title>
        <authorList>
            <person name="Culotta J."/>
            <person name="Lindsey A.R."/>
        </authorList>
    </citation>
    <scope>NUCLEOTIDE SEQUENCE [LARGE SCALE GENOMIC DNA]</scope>
    <source>
        <strain evidence="2 3">KSX58</strain>
    </source>
</reference>
<sequence length="131" mass="15227">MSFLHAQSCECLKSKLLLFDIPPTQTTIEGSHWIHYKPISSLTDDSPIEFVVPGNGKEYIDLAHTMLSSDVELKLKLNELKELKLKLKFKLNELQELKLKLKLKLNELKELKLKLKLKLSELKQLKLIEFK</sequence>
<proteinExistence type="predicted"/>
<keyword evidence="1" id="KW-0175">Coiled coil</keyword>
<protein>
    <submittedName>
        <fullName evidence="2">Uncharacterized protein</fullName>
    </submittedName>
</protein>
<evidence type="ECO:0000313" key="3">
    <source>
        <dbReference type="Proteomes" id="UP001627154"/>
    </source>
</evidence>
<feature type="coiled-coil region" evidence="1">
    <location>
        <begin position="73"/>
        <end position="128"/>
    </location>
</feature>
<comment type="caution">
    <text evidence="2">The sequence shown here is derived from an EMBL/GenBank/DDBJ whole genome shotgun (WGS) entry which is preliminary data.</text>
</comment>
<dbReference type="AlphaFoldDB" id="A0ABD2W4G1"/>
<dbReference type="Proteomes" id="UP001627154">
    <property type="component" value="Unassembled WGS sequence"/>
</dbReference>